<evidence type="ECO:0000313" key="3">
    <source>
        <dbReference type="EMBL" id="CAC5410043.1"/>
    </source>
</evidence>
<feature type="region of interest" description="Disordered" evidence="1">
    <location>
        <begin position="98"/>
        <end position="122"/>
    </location>
</feature>
<dbReference type="EMBL" id="CACVKT020007676">
    <property type="protein sequence ID" value="CAC5410043.1"/>
    <property type="molecule type" value="Genomic_DNA"/>
</dbReference>
<name>A0A6J8DN49_MYTCO</name>
<dbReference type="Pfam" id="PF18139">
    <property type="entry name" value="LSDAT_euk"/>
    <property type="match status" value="1"/>
</dbReference>
<dbReference type="Proteomes" id="UP000507470">
    <property type="component" value="Unassembled WGS sequence"/>
</dbReference>
<evidence type="ECO:0000256" key="1">
    <source>
        <dbReference type="SAM" id="MobiDB-lite"/>
    </source>
</evidence>
<gene>
    <name evidence="3" type="ORF">MCOR_43250</name>
</gene>
<evidence type="ECO:0000259" key="2">
    <source>
        <dbReference type="Pfam" id="PF18139"/>
    </source>
</evidence>
<dbReference type="InterPro" id="IPR041491">
    <property type="entry name" value="TRPM_SLOG"/>
</dbReference>
<protein>
    <recommendedName>
        <fullName evidence="2">TRPM SLOG domain-containing protein</fullName>
    </recommendedName>
</protein>
<organism evidence="3 4">
    <name type="scientific">Mytilus coruscus</name>
    <name type="common">Sea mussel</name>
    <dbReference type="NCBI Taxonomy" id="42192"/>
    <lineage>
        <taxon>Eukaryota</taxon>
        <taxon>Metazoa</taxon>
        <taxon>Spiralia</taxon>
        <taxon>Lophotrochozoa</taxon>
        <taxon>Mollusca</taxon>
        <taxon>Bivalvia</taxon>
        <taxon>Autobranchia</taxon>
        <taxon>Pteriomorphia</taxon>
        <taxon>Mytilida</taxon>
        <taxon>Mytiloidea</taxon>
        <taxon>Mytilidae</taxon>
        <taxon>Mytilinae</taxon>
        <taxon>Mytilus</taxon>
    </lineage>
</organism>
<feature type="domain" description="TRPM SLOG" evidence="2">
    <location>
        <begin position="233"/>
        <end position="287"/>
    </location>
</feature>
<proteinExistence type="predicted"/>
<reference evidence="3 4" key="1">
    <citation type="submission" date="2020-06" db="EMBL/GenBank/DDBJ databases">
        <authorList>
            <person name="Li R."/>
            <person name="Bekaert M."/>
        </authorList>
    </citation>
    <scope>NUCLEOTIDE SEQUENCE [LARGE SCALE GENOMIC DNA]</scope>
    <source>
        <strain evidence="4">wild</strain>
    </source>
</reference>
<evidence type="ECO:0000313" key="4">
    <source>
        <dbReference type="Proteomes" id="UP000507470"/>
    </source>
</evidence>
<sequence length="290" mass="32967">MTTIGNSKSLKFSKYFPNHLEYASRVYKDNLKNRGRKKRPTPVDSIQEHSSTILDPTDLEVTHPEVKISATETEAVDIIQTFTQTDDKSVQEIVTQTEKEIVPHNQKQTPNPPPKESNIDNPDFHIDPPKIWNDLRRFGEPRIVVSVIGCGFIYQEEKTNIVQSVVYKSDHIEGLPRTYGFFAVHLFDDAKEVTENRGQHIHDTSCDLKEVKALLEIENYINSKEKVWFEDVQQESDMRPKIRVPVALLVLNGDLDTLEHVLRAIYSDMSVVVVKGTGGAADLIALCLEE</sequence>
<keyword evidence="4" id="KW-1185">Reference proteome</keyword>
<feature type="region of interest" description="Disordered" evidence="1">
    <location>
        <begin position="31"/>
        <end position="59"/>
    </location>
</feature>
<dbReference type="AlphaFoldDB" id="A0A6J8DN49"/>
<dbReference type="OrthoDB" id="10040020at2759"/>
<accession>A0A6J8DN49</accession>